<evidence type="ECO:0000259" key="6">
    <source>
        <dbReference type="PROSITE" id="PS51387"/>
    </source>
</evidence>
<accession>A0A2T2NAL5</accession>
<evidence type="ECO:0000256" key="1">
    <source>
        <dbReference type="ARBA" id="ARBA00005466"/>
    </source>
</evidence>
<evidence type="ECO:0000313" key="8">
    <source>
        <dbReference type="Proteomes" id="UP000240883"/>
    </source>
</evidence>
<gene>
    <name evidence="7" type="ORF">BS50DRAFT_612765</name>
</gene>
<feature type="chain" id="PRO_5015640797" evidence="5">
    <location>
        <begin position="22"/>
        <end position="505"/>
    </location>
</feature>
<dbReference type="SUPFAM" id="SSF56176">
    <property type="entry name" value="FAD-binding/transporter-associated domain-like"/>
    <property type="match status" value="1"/>
</dbReference>
<keyword evidence="2" id="KW-0285">Flavoprotein</keyword>
<comment type="similarity">
    <text evidence="1">Belongs to the oxygen-dependent FAD-linked oxidoreductase family.</text>
</comment>
<evidence type="ECO:0000256" key="2">
    <source>
        <dbReference type="ARBA" id="ARBA00022630"/>
    </source>
</evidence>
<dbReference type="InterPro" id="IPR050416">
    <property type="entry name" value="FAD-linked_Oxidoreductase"/>
</dbReference>
<dbReference type="InterPro" id="IPR016166">
    <property type="entry name" value="FAD-bd_PCMH"/>
</dbReference>
<dbReference type="OrthoDB" id="2151789at2759"/>
<feature type="signal peptide" evidence="5">
    <location>
        <begin position="1"/>
        <end position="21"/>
    </location>
</feature>
<dbReference type="STRING" id="1448308.A0A2T2NAL5"/>
<dbReference type="EMBL" id="KZ678141">
    <property type="protein sequence ID" value="PSN62485.1"/>
    <property type="molecule type" value="Genomic_DNA"/>
</dbReference>
<dbReference type="InterPro" id="IPR036318">
    <property type="entry name" value="FAD-bd_PCMH-like_sf"/>
</dbReference>
<dbReference type="PANTHER" id="PTHR42973:SF13">
    <property type="entry name" value="FAD-BINDING PCMH-TYPE DOMAIN-CONTAINING PROTEIN"/>
    <property type="match status" value="1"/>
</dbReference>
<name>A0A2T2NAL5_CORCC</name>
<evidence type="ECO:0000256" key="3">
    <source>
        <dbReference type="ARBA" id="ARBA00022827"/>
    </source>
</evidence>
<proteinExistence type="inferred from homology"/>
<protein>
    <submittedName>
        <fullName evidence="7">FAD-binding domain-containing protein</fullName>
    </submittedName>
</protein>
<dbReference type="Gene3D" id="3.30.465.10">
    <property type="match status" value="1"/>
</dbReference>
<evidence type="ECO:0000313" key="7">
    <source>
        <dbReference type="EMBL" id="PSN62485.1"/>
    </source>
</evidence>
<dbReference type="AlphaFoldDB" id="A0A2T2NAL5"/>
<keyword evidence="4" id="KW-0560">Oxidoreductase</keyword>
<dbReference type="GO" id="GO:0071949">
    <property type="term" value="F:FAD binding"/>
    <property type="evidence" value="ECO:0007669"/>
    <property type="project" value="InterPro"/>
</dbReference>
<keyword evidence="3" id="KW-0274">FAD</keyword>
<evidence type="ECO:0000256" key="4">
    <source>
        <dbReference type="ARBA" id="ARBA00023002"/>
    </source>
</evidence>
<dbReference type="Pfam" id="PF01565">
    <property type="entry name" value="FAD_binding_4"/>
    <property type="match status" value="1"/>
</dbReference>
<evidence type="ECO:0000256" key="5">
    <source>
        <dbReference type="SAM" id="SignalP"/>
    </source>
</evidence>
<dbReference type="PROSITE" id="PS51387">
    <property type="entry name" value="FAD_PCMH"/>
    <property type="match status" value="1"/>
</dbReference>
<organism evidence="7 8">
    <name type="scientific">Corynespora cassiicola Philippines</name>
    <dbReference type="NCBI Taxonomy" id="1448308"/>
    <lineage>
        <taxon>Eukaryota</taxon>
        <taxon>Fungi</taxon>
        <taxon>Dikarya</taxon>
        <taxon>Ascomycota</taxon>
        <taxon>Pezizomycotina</taxon>
        <taxon>Dothideomycetes</taxon>
        <taxon>Pleosporomycetidae</taxon>
        <taxon>Pleosporales</taxon>
        <taxon>Corynesporascaceae</taxon>
        <taxon>Corynespora</taxon>
    </lineage>
</organism>
<feature type="domain" description="FAD-binding PCMH-type" evidence="6">
    <location>
        <begin position="63"/>
        <end position="235"/>
    </location>
</feature>
<dbReference type="InterPro" id="IPR016169">
    <property type="entry name" value="FAD-bd_PCMH_sub2"/>
</dbReference>
<dbReference type="PANTHER" id="PTHR42973">
    <property type="entry name" value="BINDING OXIDOREDUCTASE, PUTATIVE (AFU_ORTHOLOGUE AFUA_1G17690)-RELATED"/>
    <property type="match status" value="1"/>
</dbReference>
<dbReference type="Proteomes" id="UP000240883">
    <property type="component" value="Unassembled WGS sequence"/>
</dbReference>
<keyword evidence="5" id="KW-0732">Signal</keyword>
<dbReference type="GO" id="GO:0016491">
    <property type="term" value="F:oxidoreductase activity"/>
    <property type="evidence" value="ECO:0007669"/>
    <property type="project" value="UniProtKB-KW"/>
</dbReference>
<dbReference type="InterPro" id="IPR006094">
    <property type="entry name" value="Oxid_FAD_bind_N"/>
</dbReference>
<sequence>MRNLIQSVVTPLLFCASLSAAAPDASTERACQEITTALPERVSFPGDIPYTSETLQYWSTALREIKPACIAHPHSTEEVAAAIQVLNKYPEVNFAAKSGGHDPNPGHGSVQDGVLIALREISGTTYDSKTNLAYVKPGGEWNDVIGALVPQGVAVVGGRLGLVGVGGYLLQGGISFLSAQYGLAADSIVGWETVLPNGTITQVDAATQPDVAVAMRGSGSQFGIVTQFTIEAHPIGQIWGGFRLYDADRADEIFAALHNYVPSEEHDPKSAIILTNIDAVAGITTFLIFYFYDGTTPPTEGPFADFLKIPSILDTTKEQTYAELLQSNGVGASLLNARISFRTFTLPYIENHPEMYAEVAAKWKEITAPHLNNPLHATSQCSVDFQPFPALIGRESVARGGNAMGISGDDGDRILLELQCSWALQIHDEDLYRMSREITEWLETKVPEWLEAEDAGSAYLPFLMNDAMGDQNVTGTYKDYAKLKNLQEGVDPQGLFRERAGGYKY</sequence>
<keyword evidence="8" id="KW-1185">Reference proteome</keyword>
<reference evidence="7 8" key="1">
    <citation type="journal article" date="2018" name="Front. Microbiol.">
        <title>Genome-Wide Analysis of Corynespora cassiicola Leaf Fall Disease Putative Effectors.</title>
        <authorList>
            <person name="Lopez D."/>
            <person name="Ribeiro S."/>
            <person name="Label P."/>
            <person name="Fumanal B."/>
            <person name="Venisse J.S."/>
            <person name="Kohler A."/>
            <person name="de Oliveira R.R."/>
            <person name="Labutti K."/>
            <person name="Lipzen A."/>
            <person name="Lail K."/>
            <person name="Bauer D."/>
            <person name="Ohm R.A."/>
            <person name="Barry K.W."/>
            <person name="Spatafora J."/>
            <person name="Grigoriev I.V."/>
            <person name="Martin F.M."/>
            <person name="Pujade-Renaud V."/>
        </authorList>
    </citation>
    <scope>NUCLEOTIDE SEQUENCE [LARGE SCALE GENOMIC DNA]</scope>
    <source>
        <strain evidence="7 8">Philippines</strain>
    </source>
</reference>